<dbReference type="EMBL" id="JAPDRN010000094">
    <property type="protein sequence ID" value="KAJ9624374.1"/>
    <property type="molecule type" value="Genomic_DNA"/>
</dbReference>
<dbReference type="InterPro" id="IPR013154">
    <property type="entry name" value="ADH-like_N"/>
</dbReference>
<dbReference type="InterPro" id="IPR036291">
    <property type="entry name" value="NAD(P)-bd_dom_sf"/>
</dbReference>
<sequence>MSRSTNSSSTALPPTHRALRQDTYASRPTVQQIQTPQPTPGSAVLKVEAANVISYTKDIYNGVRKYPYPTPLTLGSSAIGRIVALGPDATTLRVGDLCFLDITISGRDDVDGNANSTFLSAIHDGFGAASKGLMSQAWRDGTYAEYVRWPLENCHRVDETKMFKARGYNVQDLMYISKIMVPYGGMGPGCVDVKPGETVIVSPATGSFGSAAVHVALSLGAGKVVAMGRNVDVLEKVKSVAGGGGGGGERVVCVKLTGDYQTDLDALKVATADDGGADVFFDTSPPAAAGSTHVKAGIMSLKKGGRCVLMGGIAGDVALPHLKIMHWGITIKGKWMFEPVDVKRMINLIETGVVKLHNPEKGEPMIGAKCLGTFGLDDWEKAFDEAERVGSDGYILLKP</sequence>
<evidence type="ECO:0000313" key="6">
    <source>
        <dbReference type="Proteomes" id="UP001172681"/>
    </source>
</evidence>
<dbReference type="GO" id="GO:0016491">
    <property type="term" value="F:oxidoreductase activity"/>
    <property type="evidence" value="ECO:0007669"/>
    <property type="project" value="UniProtKB-KW"/>
</dbReference>
<comment type="caution">
    <text evidence="5">The sequence shown here is derived from an EMBL/GenBank/DDBJ whole genome shotgun (WGS) entry which is preliminary data.</text>
</comment>
<dbReference type="SUPFAM" id="SSF50129">
    <property type="entry name" value="GroES-like"/>
    <property type="match status" value="1"/>
</dbReference>
<organism evidence="5 6">
    <name type="scientific">Knufia peltigerae</name>
    <dbReference type="NCBI Taxonomy" id="1002370"/>
    <lineage>
        <taxon>Eukaryota</taxon>
        <taxon>Fungi</taxon>
        <taxon>Dikarya</taxon>
        <taxon>Ascomycota</taxon>
        <taxon>Pezizomycotina</taxon>
        <taxon>Eurotiomycetes</taxon>
        <taxon>Chaetothyriomycetidae</taxon>
        <taxon>Chaetothyriales</taxon>
        <taxon>Trichomeriaceae</taxon>
        <taxon>Knufia</taxon>
    </lineage>
</organism>
<dbReference type="Pfam" id="PF00107">
    <property type="entry name" value="ADH_zinc_N"/>
    <property type="match status" value="1"/>
</dbReference>
<dbReference type="CDD" id="cd05188">
    <property type="entry name" value="MDR"/>
    <property type="match status" value="1"/>
</dbReference>
<name>A0AA39CUK5_9EURO</name>
<proteinExistence type="predicted"/>
<protein>
    <recommendedName>
        <fullName evidence="7">Alcohol dehydrogenase</fullName>
    </recommendedName>
</protein>
<evidence type="ECO:0000313" key="5">
    <source>
        <dbReference type="EMBL" id="KAJ9624374.1"/>
    </source>
</evidence>
<keyword evidence="6" id="KW-1185">Reference proteome</keyword>
<dbReference type="PANTHER" id="PTHR43401">
    <property type="entry name" value="L-THREONINE 3-DEHYDROGENASE"/>
    <property type="match status" value="1"/>
</dbReference>
<dbReference type="InterPro" id="IPR050129">
    <property type="entry name" value="Zn_alcohol_dh"/>
</dbReference>
<dbReference type="AlphaFoldDB" id="A0AA39CUK5"/>
<feature type="domain" description="Alcohol dehydrogenase-like C-terminal" evidence="3">
    <location>
        <begin position="209"/>
        <end position="350"/>
    </location>
</feature>
<feature type="domain" description="Alcohol dehydrogenase-like N-terminal" evidence="4">
    <location>
        <begin position="40"/>
        <end position="158"/>
    </location>
</feature>
<dbReference type="Pfam" id="PF08240">
    <property type="entry name" value="ADH_N"/>
    <property type="match status" value="1"/>
</dbReference>
<evidence type="ECO:0000259" key="3">
    <source>
        <dbReference type="Pfam" id="PF00107"/>
    </source>
</evidence>
<gene>
    <name evidence="5" type="ORF">H2204_010827</name>
</gene>
<dbReference type="Gene3D" id="3.40.50.720">
    <property type="entry name" value="NAD(P)-binding Rossmann-like Domain"/>
    <property type="match status" value="1"/>
</dbReference>
<evidence type="ECO:0000256" key="2">
    <source>
        <dbReference type="SAM" id="MobiDB-lite"/>
    </source>
</evidence>
<dbReference type="InterPro" id="IPR011032">
    <property type="entry name" value="GroES-like_sf"/>
</dbReference>
<dbReference type="Gene3D" id="3.90.180.10">
    <property type="entry name" value="Medium-chain alcohol dehydrogenases, catalytic domain"/>
    <property type="match status" value="1"/>
</dbReference>
<evidence type="ECO:0000259" key="4">
    <source>
        <dbReference type="Pfam" id="PF08240"/>
    </source>
</evidence>
<accession>A0AA39CUK5</accession>
<dbReference type="PANTHER" id="PTHR43401:SF2">
    <property type="entry name" value="L-THREONINE 3-DEHYDROGENASE"/>
    <property type="match status" value="1"/>
</dbReference>
<keyword evidence="1" id="KW-0560">Oxidoreductase</keyword>
<evidence type="ECO:0008006" key="7">
    <source>
        <dbReference type="Google" id="ProtNLM"/>
    </source>
</evidence>
<feature type="region of interest" description="Disordered" evidence="2">
    <location>
        <begin position="1"/>
        <end position="20"/>
    </location>
</feature>
<dbReference type="InterPro" id="IPR013149">
    <property type="entry name" value="ADH-like_C"/>
</dbReference>
<evidence type="ECO:0000256" key="1">
    <source>
        <dbReference type="ARBA" id="ARBA00023002"/>
    </source>
</evidence>
<dbReference type="Proteomes" id="UP001172681">
    <property type="component" value="Unassembled WGS sequence"/>
</dbReference>
<feature type="compositionally biased region" description="Polar residues" evidence="2">
    <location>
        <begin position="1"/>
        <end position="12"/>
    </location>
</feature>
<reference evidence="5" key="1">
    <citation type="submission" date="2022-10" db="EMBL/GenBank/DDBJ databases">
        <title>Culturing micro-colonial fungi from biological soil crusts in the Mojave desert and describing Neophaeococcomyces mojavensis, and introducing the new genera and species Taxawa tesnikishii.</title>
        <authorList>
            <person name="Kurbessoian T."/>
            <person name="Stajich J.E."/>
        </authorList>
    </citation>
    <scope>NUCLEOTIDE SEQUENCE</scope>
    <source>
        <strain evidence="5">TK_35</strain>
    </source>
</reference>
<dbReference type="SUPFAM" id="SSF51735">
    <property type="entry name" value="NAD(P)-binding Rossmann-fold domains"/>
    <property type="match status" value="1"/>
</dbReference>